<organism evidence="1 2">
    <name type="scientific">Castilleja foliolosa</name>
    <dbReference type="NCBI Taxonomy" id="1961234"/>
    <lineage>
        <taxon>Eukaryota</taxon>
        <taxon>Viridiplantae</taxon>
        <taxon>Streptophyta</taxon>
        <taxon>Embryophyta</taxon>
        <taxon>Tracheophyta</taxon>
        <taxon>Spermatophyta</taxon>
        <taxon>Magnoliopsida</taxon>
        <taxon>eudicotyledons</taxon>
        <taxon>Gunneridae</taxon>
        <taxon>Pentapetalae</taxon>
        <taxon>asterids</taxon>
        <taxon>lamiids</taxon>
        <taxon>Lamiales</taxon>
        <taxon>Orobanchaceae</taxon>
        <taxon>Pedicularideae</taxon>
        <taxon>Castillejinae</taxon>
        <taxon>Castilleja</taxon>
    </lineage>
</organism>
<comment type="caution">
    <text evidence="1">The sequence shown here is derived from an EMBL/GenBank/DDBJ whole genome shotgun (WGS) entry which is preliminary data.</text>
</comment>
<gene>
    <name evidence="1" type="ORF">CASFOL_001060</name>
</gene>
<proteinExistence type="predicted"/>
<protein>
    <submittedName>
        <fullName evidence="1">Uncharacterized protein</fullName>
    </submittedName>
</protein>
<dbReference type="AlphaFoldDB" id="A0ABD3EM32"/>
<sequence length="246" mass="27707">MHFSSSADNDYVRLSNITFSSGAYYHKFGFCRQSTPPPIRTPTLGFNTATSTYLSSRVKTVKCPIMTLKLLKDITYPDFPQMIEACVRNITYSETQIPSPSKGYAVDALAHSSEETDLDKMITLIRTYAPVVPHPTSIRTRSRTHFQLVINKTIPAYCFNVVPIEKLEERLDKGSPLSDFSGCAESTTEMIATREKKTGNTLYLRRIVIMDDSSSCCLPVLDFKIRIHTQVIYIGNLVGWEDKAVQ</sequence>
<name>A0ABD3EM32_9LAMI</name>
<accession>A0ABD3EM32</accession>
<evidence type="ECO:0000313" key="1">
    <source>
        <dbReference type="EMBL" id="KAL3655274.1"/>
    </source>
</evidence>
<dbReference type="EMBL" id="JAVIJP010000002">
    <property type="protein sequence ID" value="KAL3655274.1"/>
    <property type="molecule type" value="Genomic_DNA"/>
</dbReference>
<keyword evidence="2" id="KW-1185">Reference proteome</keyword>
<reference evidence="2" key="1">
    <citation type="journal article" date="2024" name="IScience">
        <title>Strigolactones Initiate the Formation of Haustorium-like Structures in Castilleja.</title>
        <authorList>
            <person name="Buerger M."/>
            <person name="Peterson D."/>
            <person name="Chory J."/>
        </authorList>
    </citation>
    <scope>NUCLEOTIDE SEQUENCE [LARGE SCALE GENOMIC DNA]</scope>
</reference>
<evidence type="ECO:0000313" key="2">
    <source>
        <dbReference type="Proteomes" id="UP001632038"/>
    </source>
</evidence>
<dbReference type="Proteomes" id="UP001632038">
    <property type="component" value="Unassembled WGS sequence"/>
</dbReference>